<dbReference type="Proteomes" id="UP000268084">
    <property type="component" value="Chromosome"/>
</dbReference>
<feature type="transmembrane region" description="Helical" evidence="2">
    <location>
        <begin position="118"/>
        <end position="139"/>
    </location>
</feature>
<dbReference type="EMBL" id="CP034170">
    <property type="protein sequence ID" value="AZI57793.1"/>
    <property type="molecule type" value="Genomic_DNA"/>
</dbReference>
<feature type="region of interest" description="Disordered" evidence="1">
    <location>
        <begin position="55"/>
        <end position="81"/>
    </location>
</feature>
<dbReference type="OrthoDB" id="9969688at2"/>
<sequence length="179" mass="19187">MTAAVPPAPGEGSGDDRADIDAMFAAITSSFANEMNWESGDLNLTEALEAERVANESARAEAEAVRKRAEQRDRRRAERAAELAQYTAEKAELEAEYNSDDDHFVPPKPPPLPTLRRATISSLLLIVAGIALLAFPTLLVIAQDLTMVVGLLMIMGGLGWLVANMRTGPPDDSDNGAVL</sequence>
<gene>
    <name evidence="3" type="ORF">EH165_06160</name>
</gene>
<organism evidence="3 4">
    <name type="scientific">Nakamurella antarctica</name>
    <dbReference type="NCBI Taxonomy" id="1902245"/>
    <lineage>
        <taxon>Bacteria</taxon>
        <taxon>Bacillati</taxon>
        <taxon>Actinomycetota</taxon>
        <taxon>Actinomycetes</taxon>
        <taxon>Nakamurellales</taxon>
        <taxon>Nakamurellaceae</taxon>
        <taxon>Nakamurella</taxon>
    </lineage>
</organism>
<dbReference type="RefSeq" id="WP_124798530.1">
    <property type="nucleotide sequence ID" value="NZ_CP034170.1"/>
</dbReference>
<evidence type="ECO:0000313" key="4">
    <source>
        <dbReference type="Proteomes" id="UP000268084"/>
    </source>
</evidence>
<protein>
    <submittedName>
        <fullName evidence="3">DUF308 domain-containing protein</fullName>
    </submittedName>
</protein>
<reference evidence="3 4" key="1">
    <citation type="submission" date="2018-11" db="EMBL/GenBank/DDBJ databases">
        <authorList>
            <person name="Da X."/>
        </authorList>
    </citation>
    <scope>NUCLEOTIDE SEQUENCE [LARGE SCALE GENOMIC DNA]</scope>
    <source>
        <strain evidence="3 4">S14-144</strain>
    </source>
</reference>
<evidence type="ECO:0000256" key="1">
    <source>
        <dbReference type="SAM" id="MobiDB-lite"/>
    </source>
</evidence>
<feature type="transmembrane region" description="Helical" evidence="2">
    <location>
        <begin position="145"/>
        <end position="163"/>
    </location>
</feature>
<accession>A0A3G8ZKL2</accession>
<keyword evidence="2" id="KW-0812">Transmembrane</keyword>
<evidence type="ECO:0000313" key="3">
    <source>
        <dbReference type="EMBL" id="AZI57793.1"/>
    </source>
</evidence>
<keyword evidence="2" id="KW-0472">Membrane</keyword>
<reference evidence="3 4" key="2">
    <citation type="submission" date="2018-12" db="EMBL/GenBank/DDBJ databases">
        <title>Nakamurella antarcticus sp. nov., isolated from Antarctica South Shetland Islands soil.</title>
        <authorList>
            <person name="Peng F."/>
        </authorList>
    </citation>
    <scope>NUCLEOTIDE SEQUENCE [LARGE SCALE GENOMIC DNA]</scope>
    <source>
        <strain evidence="3 4">S14-144</strain>
    </source>
</reference>
<evidence type="ECO:0000256" key="2">
    <source>
        <dbReference type="SAM" id="Phobius"/>
    </source>
</evidence>
<keyword evidence="2" id="KW-1133">Transmembrane helix</keyword>
<dbReference type="AlphaFoldDB" id="A0A3G8ZKL2"/>
<name>A0A3G8ZKL2_9ACTN</name>
<keyword evidence="4" id="KW-1185">Reference proteome</keyword>
<proteinExistence type="predicted"/>
<dbReference type="KEGG" id="nak:EH165_06160"/>